<keyword evidence="2" id="KW-1185">Reference proteome</keyword>
<dbReference type="STRING" id="651661.SAMN05660293_03028"/>
<dbReference type="Proteomes" id="UP000190897">
    <property type="component" value="Unassembled WGS sequence"/>
</dbReference>
<evidence type="ECO:0000313" key="1">
    <source>
        <dbReference type="EMBL" id="SKB93743.1"/>
    </source>
</evidence>
<reference evidence="2" key="1">
    <citation type="submission" date="2017-02" db="EMBL/GenBank/DDBJ databases">
        <authorList>
            <person name="Varghese N."/>
            <person name="Submissions S."/>
        </authorList>
    </citation>
    <scope>NUCLEOTIDE SEQUENCE [LARGE SCALE GENOMIC DNA]</scope>
    <source>
        <strain evidence="2">DSM 22270</strain>
    </source>
</reference>
<evidence type="ECO:0000313" key="2">
    <source>
        <dbReference type="Proteomes" id="UP000190897"/>
    </source>
</evidence>
<dbReference type="Pfam" id="PF18939">
    <property type="entry name" value="DUF5686"/>
    <property type="match status" value="1"/>
</dbReference>
<sequence>MRNWNEGKILPHASIHKSSLKKTLLYFVLIVLIGCSKSFSQTTYTIKGKITDATTGDAIPFANVGIKSSLSGATTNFDGFYQVTFTPPADSILVTYVGYESKSKPIKPDVAEQIIDIQLSPGTLQLREVKIFAGENPAYAIMRKIVAGKNNNNTEELDAYEYESYNKIQIDIDNLSEKFRNRKSVKKMTHIVDKYDEVKGENGETIIPIFISESVSDVYYRRNPKKKKEIINKTKVSGVGLTDGSLVSQVIGSSFQQYNFYNNWLNILDKDFVSPIADSWKVYYEYYLSDSVKNGEKYDYQIDFEPKHEQDLAFTGSFWVDGDTYALTQMDVSVGKRANLNFIEKIKIQQSYEFFEEQNEWVTSKTRVLIDVDEPTKQTAGMLLKFYSANSKYKINNPRDPKFYDTAIELKEDYMQHDSTYWQKSRPEALSSAELLSFQLVDSLKVLPVVKTYTEILNIFVNGYKRIDKWNIDVGPYLFLYANNNIEGHRVRLGFKTDPGFSRKWIFNGYGAYGTKDKAFKYGAGMDYIFDRKPWTIGGISYSKDLERLGLSAETIGPNTLFGAFSRFGTFRRAYWQEDISAYFKRELVKGLTGSIQIRHRDFRPLFDFTYRTNPGAGIESPVKSTFDITEINLETRLANKETFLQNDNERISMGNGNSPAFTLRYTLGIRNFLGGDFNYNKFSFNIKQSFRFGVIGRTYYNVTFGLIPSTLPYPLLYTPLGNESLFYVDNAFNLMRYFEFMSDRYVSLRMEHNFEGFLLNRIPAIKKLKLRMLATGKLFYGSVSDANLALSTTQDESGNEVQVFNKLKDRPYVELGYGIDNILKFGRVDFVHRLTYLSNPNVTPFAVKISFWFSL</sequence>
<dbReference type="InterPro" id="IPR008969">
    <property type="entry name" value="CarboxyPept-like_regulatory"/>
</dbReference>
<dbReference type="PROSITE" id="PS51257">
    <property type="entry name" value="PROKAR_LIPOPROTEIN"/>
    <property type="match status" value="1"/>
</dbReference>
<gene>
    <name evidence="1" type="ORF">SAMN05660293_03028</name>
</gene>
<dbReference type="Pfam" id="PF13715">
    <property type="entry name" value="CarbopepD_reg_2"/>
    <property type="match status" value="1"/>
</dbReference>
<dbReference type="InterPro" id="IPR043741">
    <property type="entry name" value="DUF5686"/>
</dbReference>
<dbReference type="AlphaFoldDB" id="A0A1T5FC31"/>
<dbReference type="OrthoDB" id="983143at2"/>
<organism evidence="1 2">
    <name type="scientific">Dyadobacter psychrophilus</name>
    <dbReference type="NCBI Taxonomy" id="651661"/>
    <lineage>
        <taxon>Bacteria</taxon>
        <taxon>Pseudomonadati</taxon>
        <taxon>Bacteroidota</taxon>
        <taxon>Cytophagia</taxon>
        <taxon>Cytophagales</taxon>
        <taxon>Spirosomataceae</taxon>
        <taxon>Dyadobacter</taxon>
    </lineage>
</organism>
<name>A0A1T5FC31_9BACT</name>
<proteinExistence type="predicted"/>
<dbReference type="RefSeq" id="WP_082215559.1">
    <property type="nucleotide sequence ID" value="NZ_FUZA01000003.1"/>
</dbReference>
<accession>A0A1T5FC31</accession>
<dbReference type="SUPFAM" id="SSF49464">
    <property type="entry name" value="Carboxypeptidase regulatory domain-like"/>
    <property type="match status" value="1"/>
</dbReference>
<dbReference type="EMBL" id="FUZA01000003">
    <property type="protein sequence ID" value="SKB93743.1"/>
    <property type="molecule type" value="Genomic_DNA"/>
</dbReference>
<dbReference type="Gene3D" id="2.60.40.1120">
    <property type="entry name" value="Carboxypeptidase-like, regulatory domain"/>
    <property type="match status" value="1"/>
</dbReference>
<protein>
    <submittedName>
        <fullName evidence="1">CarboxypepD_reg-like domain-containing protein</fullName>
    </submittedName>
</protein>